<name>A0ABR1WCL2_9PEZI</name>
<comment type="caution">
    <text evidence="4">The sequence shown here is derived from an EMBL/GenBank/DDBJ whole genome shotgun (WGS) entry which is preliminary data.</text>
</comment>
<evidence type="ECO:0000259" key="3">
    <source>
        <dbReference type="SMART" id="SM00382"/>
    </source>
</evidence>
<dbReference type="Gene3D" id="1.25.40.10">
    <property type="entry name" value="Tetratricopeptide repeat domain"/>
    <property type="match status" value="2"/>
</dbReference>
<dbReference type="Pfam" id="PF13424">
    <property type="entry name" value="TPR_12"/>
    <property type="match status" value="2"/>
</dbReference>
<dbReference type="InterPro" id="IPR053137">
    <property type="entry name" value="NLR-like"/>
</dbReference>
<protein>
    <recommendedName>
        <fullName evidence="3">AAA+ ATPase domain-containing protein</fullName>
    </recommendedName>
</protein>
<keyword evidence="2" id="KW-1133">Transmembrane helix</keyword>
<dbReference type="SMART" id="SM00382">
    <property type="entry name" value="AAA"/>
    <property type="match status" value="1"/>
</dbReference>
<feature type="region of interest" description="Disordered" evidence="1">
    <location>
        <begin position="9"/>
        <end position="46"/>
    </location>
</feature>
<dbReference type="InterPro" id="IPR027417">
    <property type="entry name" value="P-loop_NTPase"/>
</dbReference>
<dbReference type="Pfam" id="PF00931">
    <property type="entry name" value="NB-ARC"/>
    <property type="match status" value="1"/>
</dbReference>
<keyword evidence="5" id="KW-1185">Reference proteome</keyword>
<dbReference type="EMBL" id="JAQQWM010000001">
    <property type="protein sequence ID" value="KAK8081240.1"/>
    <property type="molecule type" value="Genomic_DNA"/>
</dbReference>
<dbReference type="InterPro" id="IPR011990">
    <property type="entry name" value="TPR-like_helical_dom_sf"/>
</dbReference>
<dbReference type="InterPro" id="IPR049326">
    <property type="entry name" value="Rhodopsin_dom_fungi"/>
</dbReference>
<keyword evidence="2" id="KW-0472">Membrane</keyword>
<feature type="transmembrane region" description="Helical" evidence="2">
    <location>
        <begin position="1122"/>
        <end position="1142"/>
    </location>
</feature>
<gene>
    <name evidence="4" type="ORF">PG996_000021</name>
</gene>
<dbReference type="InterPro" id="IPR019734">
    <property type="entry name" value="TPR_rpt"/>
</dbReference>
<accession>A0ABR1WCL2</accession>
<sequence>MRSVLRKIRKRQTVASRVPSELRGSEVVDSNPGSSDQGPNMAGDYGLKTVYESESPKVDIVFIHGLDGHWRASFTQDNVFWPSQYLPHDVEDIRILSFGYDARVISKSPISKTVYNHAEALVGDLVRLRRETKALILSHNATSAHLPEYRSIKLSTYGVCFFGTPQQGVDGTSIPTIALNVASLYSHTNTKYYSLLRRNSEWLQEQCSMYLAITMDFTTKCFWEKQETEIIAGLSKMIVPKYSVSLPGSVNHENIGFDRDHVNLVKFTKKDDDYHTIIRVIRQLAQEAGPKVNENWLKERNTVEIGTDVPFEVPFSKDQKFVFREELQSESSETSRWLSGVTDRSTHARLALHGRGGTGKTALANEIAHRIHVDSPETAVFWVSAASRARFEQDYMRLAQLLGVPGSDSPQADRMRVVSNWLNRSTMGPWVLILDNADDSLIFCNPDKTAANGEDLRQYIPQTPQGAVLVTTKNMKAAVAICDPDNIVDIPEMTNQESLLLLRKRLGEKYATDPRAHELLDCLEHLPQAVTQACAFMTYNTIKCAEYLELFNNPKKQANLMDEAYADLRRDSEIPNSVVATGILSFQQIQKEDPKAAEIMSLISVIDRQRIPQSLLDEFTGYGRMESMKAMGMLKGFKLLVPHEDGQMYDMHRLVHITLQAWLRSTGLLASWQQKAVKLLARVFPTAYFENWDLCSSYLHHADAVLVYSAEGDPTRRHQRVAILAGTGSYMIERGIYCPNTSRLEEALLEVEDILGPDHQETLEITNFLAVALREQGKYDRSEKLFLRAVASGERLYGTVHVTTIRSMSEYGCLLHILRRLQEAKSMLERALEAAIQLYGSDHELTMAVTGRLADVLYAQANYSEARRLTQRAIDCQKDVYGERHPAVLAKMHNMAKILAQTGDCRRAETLYKRIIQLQEDVLGVDDYHTLLTRSDLAMSVYYRDGRYKDAVEIQRRVLKNLETSLGPDHPDAIINVHNLAICLRGWAGQTKNIGLLYEAESLLRKAVSATELVLGPSNDHTLSSISSLALVLDDLGEQDKAQDMLSTQEGDFYALDPATQAYTLHTQPALDPPAGQQPNFDNPPNGSAAVAVLFAICLALATVGFTARVYTRFFCTREKALVDYLLILAYVIILVSFSFIVRDLETPGLFVLQYDVRLGDFIAIPKDIFIVEQLNTVALCLLKRAIWKLHMTTPKKLSVSVIFAIGLLACVSTVIRSVETVLIFSSTDVMHGYSVGACLGAAELTCGFLTITVPSIPQALSSIRSSKLLTTARLSFWWFSKTKRKIWSSYAQEKKKSNVSSDEGYFLELSSSHAGGSSYEMGNLQSRRVIVDATKHQLITYERPLHGGLDVESGALDVARM</sequence>
<evidence type="ECO:0000313" key="4">
    <source>
        <dbReference type="EMBL" id="KAK8081240.1"/>
    </source>
</evidence>
<evidence type="ECO:0000256" key="1">
    <source>
        <dbReference type="SAM" id="MobiDB-lite"/>
    </source>
</evidence>
<dbReference type="Gene3D" id="3.40.50.300">
    <property type="entry name" value="P-loop containing nucleotide triphosphate hydrolases"/>
    <property type="match status" value="1"/>
</dbReference>
<organism evidence="4 5">
    <name type="scientific">Apiospora saccharicola</name>
    <dbReference type="NCBI Taxonomy" id="335842"/>
    <lineage>
        <taxon>Eukaryota</taxon>
        <taxon>Fungi</taxon>
        <taxon>Dikarya</taxon>
        <taxon>Ascomycota</taxon>
        <taxon>Pezizomycotina</taxon>
        <taxon>Sordariomycetes</taxon>
        <taxon>Xylariomycetidae</taxon>
        <taxon>Amphisphaeriales</taxon>
        <taxon>Apiosporaceae</taxon>
        <taxon>Apiospora</taxon>
    </lineage>
</organism>
<dbReference type="InterPro" id="IPR003593">
    <property type="entry name" value="AAA+_ATPase"/>
</dbReference>
<dbReference type="PANTHER" id="PTHR46082">
    <property type="entry name" value="ATP/GTP-BINDING PROTEIN-RELATED"/>
    <property type="match status" value="1"/>
</dbReference>
<dbReference type="SUPFAM" id="SSF52540">
    <property type="entry name" value="P-loop containing nucleoside triphosphate hydrolases"/>
    <property type="match status" value="1"/>
</dbReference>
<dbReference type="SUPFAM" id="SSF48452">
    <property type="entry name" value="TPR-like"/>
    <property type="match status" value="3"/>
</dbReference>
<feature type="transmembrane region" description="Helical" evidence="2">
    <location>
        <begin position="1089"/>
        <end position="1110"/>
    </location>
</feature>
<dbReference type="InterPro" id="IPR002182">
    <property type="entry name" value="NB-ARC"/>
</dbReference>
<feature type="domain" description="AAA+ ATPase" evidence="3">
    <location>
        <begin position="346"/>
        <end position="494"/>
    </location>
</feature>
<keyword evidence="2" id="KW-0812">Transmembrane</keyword>
<dbReference type="Pfam" id="PF20684">
    <property type="entry name" value="Fung_rhodopsin"/>
    <property type="match status" value="1"/>
</dbReference>
<reference evidence="4 5" key="1">
    <citation type="submission" date="2023-01" db="EMBL/GenBank/DDBJ databases">
        <title>Analysis of 21 Apiospora genomes using comparative genomics revels a genus with tremendous synthesis potential of carbohydrate active enzymes and secondary metabolites.</title>
        <authorList>
            <person name="Sorensen T."/>
        </authorList>
    </citation>
    <scope>NUCLEOTIDE SEQUENCE [LARGE SCALE GENOMIC DNA]</scope>
    <source>
        <strain evidence="4 5">CBS 83171</strain>
    </source>
</reference>
<dbReference type="Proteomes" id="UP001446871">
    <property type="component" value="Unassembled WGS sequence"/>
</dbReference>
<proteinExistence type="predicted"/>
<evidence type="ECO:0000313" key="5">
    <source>
        <dbReference type="Proteomes" id="UP001446871"/>
    </source>
</evidence>
<dbReference type="SMART" id="SM00028">
    <property type="entry name" value="TPR"/>
    <property type="match status" value="4"/>
</dbReference>
<feature type="transmembrane region" description="Helical" evidence="2">
    <location>
        <begin position="1198"/>
        <end position="1216"/>
    </location>
</feature>
<dbReference type="Pfam" id="PF13374">
    <property type="entry name" value="TPR_10"/>
    <property type="match status" value="1"/>
</dbReference>
<dbReference type="PANTHER" id="PTHR46082:SF6">
    <property type="entry name" value="AAA+ ATPASE DOMAIN-CONTAINING PROTEIN-RELATED"/>
    <property type="match status" value="1"/>
</dbReference>
<evidence type="ECO:0000256" key="2">
    <source>
        <dbReference type="SAM" id="Phobius"/>
    </source>
</evidence>